<evidence type="ECO:0000313" key="2">
    <source>
        <dbReference type="Proteomes" id="UP001286313"/>
    </source>
</evidence>
<proteinExistence type="predicted"/>
<dbReference type="Proteomes" id="UP001286313">
    <property type="component" value="Unassembled WGS sequence"/>
</dbReference>
<reference evidence="1" key="1">
    <citation type="submission" date="2023-10" db="EMBL/GenBank/DDBJ databases">
        <title>Genome assemblies of two species of porcelain crab, Petrolisthes cinctipes and Petrolisthes manimaculis (Anomura: Porcellanidae).</title>
        <authorList>
            <person name="Angst P."/>
        </authorList>
    </citation>
    <scope>NUCLEOTIDE SEQUENCE</scope>
    <source>
        <strain evidence="1">PB745_01</strain>
        <tissue evidence="1">Gill</tissue>
    </source>
</reference>
<organism evidence="1 2">
    <name type="scientific">Petrolisthes cinctipes</name>
    <name type="common">Flat porcelain crab</name>
    <dbReference type="NCBI Taxonomy" id="88211"/>
    <lineage>
        <taxon>Eukaryota</taxon>
        <taxon>Metazoa</taxon>
        <taxon>Ecdysozoa</taxon>
        <taxon>Arthropoda</taxon>
        <taxon>Crustacea</taxon>
        <taxon>Multicrustacea</taxon>
        <taxon>Malacostraca</taxon>
        <taxon>Eumalacostraca</taxon>
        <taxon>Eucarida</taxon>
        <taxon>Decapoda</taxon>
        <taxon>Pleocyemata</taxon>
        <taxon>Anomura</taxon>
        <taxon>Galatheoidea</taxon>
        <taxon>Porcellanidae</taxon>
        <taxon>Petrolisthes</taxon>
    </lineage>
</organism>
<name>A0AAE1KTA4_PETCI</name>
<sequence>MVGKDSRGGCLPGGWLRVRYLREVGREEGDCVLESKREQGEGLVEWSGVESNWDMTADNLFSLGNTEIGLVRSDYSRQQQRVASSDLTLKSFNFCCSEPTS</sequence>
<protein>
    <submittedName>
        <fullName evidence="1">Uncharacterized protein</fullName>
    </submittedName>
</protein>
<accession>A0AAE1KTA4</accession>
<evidence type="ECO:0000313" key="1">
    <source>
        <dbReference type="EMBL" id="KAK3884109.1"/>
    </source>
</evidence>
<gene>
    <name evidence="1" type="ORF">Pcinc_011607</name>
</gene>
<dbReference type="AlphaFoldDB" id="A0AAE1KTA4"/>
<comment type="caution">
    <text evidence="1">The sequence shown here is derived from an EMBL/GenBank/DDBJ whole genome shotgun (WGS) entry which is preliminary data.</text>
</comment>
<dbReference type="EMBL" id="JAWQEG010000913">
    <property type="protein sequence ID" value="KAK3884109.1"/>
    <property type="molecule type" value="Genomic_DNA"/>
</dbReference>
<keyword evidence="2" id="KW-1185">Reference proteome</keyword>